<dbReference type="EMBL" id="CP016345">
    <property type="protein sequence ID" value="ANQ11455.1"/>
    <property type="molecule type" value="Genomic_DNA"/>
</dbReference>
<dbReference type="InterPro" id="IPR029044">
    <property type="entry name" value="Nucleotide-diphossugar_trans"/>
</dbReference>
<protein>
    <recommendedName>
        <fullName evidence="1">Glycosyltransferase 2-like domain-containing protein</fullName>
    </recommendedName>
</protein>
<evidence type="ECO:0000259" key="1">
    <source>
        <dbReference type="Pfam" id="PF00535"/>
    </source>
</evidence>
<dbReference type="PANTHER" id="PTHR22916">
    <property type="entry name" value="GLYCOSYLTRANSFERASE"/>
    <property type="match status" value="1"/>
</dbReference>
<reference evidence="2 3" key="1">
    <citation type="submission" date="2016-07" db="EMBL/GenBank/DDBJ databases">
        <title>Developing Vibrio natriegens as a novel, fast-growing host for biotechnology.</title>
        <authorList>
            <person name="Weinstock M.T."/>
            <person name="Hesek E.D."/>
            <person name="Wilson C.M."/>
            <person name="Gibson D.G."/>
        </authorList>
    </citation>
    <scope>NUCLEOTIDE SEQUENCE [LARGE SCALE GENOMIC DNA]</scope>
    <source>
        <strain evidence="2 3">ATCC 14048</strain>
    </source>
</reference>
<organism evidence="2 3">
    <name type="scientific">Vibrio natriegens NBRC 15636 = ATCC 14048 = DSM 759</name>
    <dbReference type="NCBI Taxonomy" id="1219067"/>
    <lineage>
        <taxon>Bacteria</taxon>
        <taxon>Pseudomonadati</taxon>
        <taxon>Pseudomonadota</taxon>
        <taxon>Gammaproteobacteria</taxon>
        <taxon>Vibrionales</taxon>
        <taxon>Vibrionaceae</taxon>
        <taxon>Vibrio</taxon>
    </lineage>
</organism>
<sequence length="297" mass="34525">MITIGLPVYNNEEDLLDTLRSIFSQTYEDWRLIAVDDGSKDSSLDILMSINDPRVKVYHDGENKKLAHRLNEINERAQTEYIVRMDSGDMCSPRRIDRQLSFIREYGFNIVSSEMAVIDSNNRVLNFRRAPNHKITLKNYLKYGSTIGHPTIMTKSSWSKNNIYSTKNKRTEDYELWVRAISSGELSERDHARLNEPLYFYRDDANVSTHQIDVSFKERNEIIATYGAKVLSKNELNKILYRNNIKKLALKAVSRLNMYGKIKTSILRDDEKEHEKKLIVQNEIDSILKIKVPGIDS</sequence>
<dbReference type="PANTHER" id="PTHR22916:SF3">
    <property type="entry name" value="UDP-GLCNAC:BETAGAL BETA-1,3-N-ACETYLGLUCOSAMINYLTRANSFERASE-LIKE PROTEIN 1"/>
    <property type="match status" value="1"/>
</dbReference>
<evidence type="ECO:0000313" key="2">
    <source>
        <dbReference type="EMBL" id="ANQ11455.1"/>
    </source>
</evidence>
<gene>
    <name evidence="2" type="ORF">BA890_01200</name>
</gene>
<dbReference type="Pfam" id="PF00535">
    <property type="entry name" value="Glycos_transf_2"/>
    <property type="match status" value="1"/>
</dbReference>
<dbReference type="KEGG" id="vna:PN96_12130"/>
<dbReference type="AlphaFoldDB" id="A0AAN0Y117"/>
<dbReference type="SUPFAM" id="SSF53448">
    <property type="entry name" value="Nucleotide-diphospho-sugar transferases"/>
    <property type="match status" value="1"/>
</dbReference>
<dbReference type="Gene3D" id="3.90.550.10">
    <property type="entry name" value="Spore Coat Polysaccharide Biosynthesis Protein SpsA, Chain A"/>
    <property type="match status" value="1"/>
</dbReference>
<keyword evidence="3" id="KW-1185">Reference proteome</keyword>
<dbReference type="InterPro" id="IPR001173">
    <property type="entry name" value="Glyco_trans_2-like"/>
</dbReference>
<proteinExistence type="predicted"/>
<feature type="domain" description="Glycosyltransferase 2-like" evidence="1">
    <location>
        <begin position="4"/>
        <end position="149"/>
    </location>
</feature>
<name>A0AAN0Y117_VIBNA</name>
<accession>A0AAN0Y117</accession>
<dbReference type="Proteomes" id="UP000092741">
    <property type="component" value="Chromosome 1"/>
</dbReference>
<dbReference type="GeneID" id="70913561"/>
<evidence type="ECO:0000313" key="3">
    <source>
        <dbReference type="Proteomes" id="UP000092741"/>
    </source>
</evidence>
<dbReference type="RefSeq" id="WP_020335780.1">
    <property type="nucleotide sequence ID" value="NZ_ATFJ01000038.1"/>
</dbReference>
<dbReference type="GO" id="GO:0016758">
    <property type="term" value="F:hexosyltransferase activity"/>
    <property type="evidence" value="ECO:0007669"/>
    <property type="project" value="UniProtKB-ARBA"/>
</dbReference>